<keyword evidence="1" id="KW-0812">Transmembrane</keyword>
<comment type="caution">
    <text evidence="2">The sequence shown here is derived from an EMBL/GenBank/DDBJ whole genome shotgun (WGS) entry which is preliminary data.</text>
</comment>
<protein>
    <submittedName>
        <fullName evidence="2">Uncharacterized protein</fullName>
    </submittedName>
</protein>
<sequence length="253" mass="26801">MTRPNARRMIDAIERTPLAVPMALLTAAAAAFLAFAVPAAVMVRAVGMTGVAPLIARVGSFGTAPRAVLMLAVALIAGGAVWWVFHRLENPRQPVEAELQIDLFAPEEAEAPAPAPQLRRADAHPDAPARRPLFAASDLGTPMDDIDPEPLPFGRPPLFVAPVAPVAEEVVDDPDTLLLDESYASIAPDVVDDGAVIDPQHDLVPEKETIAALMARLERGLERRGGGAMARQAAADGGLRDALDELRRMTAGR</sequence>
<gene>
    <name evidence="2" type="ORF">FHS99_002623</name>
</gene>
<feature type="transmembrane region" description="Helical" evidence="1">
    <location>
        <begin position="63"/>
        <end position="85"/>
    </location>
</feature>
<dbReference type="AlphaFoldDB" id="A0A7W9BU23"/>
<organism evidence="2 3">
    <name type="scientific">Sphingomonas prati</name>
    <dbReference type="NCBI Taxonomy" id="1843237"/>
    <lineage>
        <taxon>Bacteria</taxon>
        <taxon>Pseudomonadati</taxon>
        <taxon>Pseudomonadota</taxon>
        <taxon>Alphaproteobacteria</taxon>
        <taxon>Sphingomonadales</taxon>
        <taxon>Sphingomonadaceae</taxon>
        <taxon>Sphingomonas</taxon>
    </lineage>
</organism>
<dbReference type="RefSeq" id="WP_157176373.1">
    <property type="nucleotide sequence ID" value="NZ_BMJP01000004.1"/>
</dbReference>
<accession>A0A7W9BU23</accession>
<dbReference type="OrthoDB" id="9929624at2"/>
<evidence type="ECO:0000256" key="1">
    <source>
        <dbReference type="SAM" id="Phobius"/>
    </source>
</evidence>
<proteinExistence type="predicted"/>
<keyword evidence="1" id="KW-1133">Transmembrane helix</keyword>
<dbReference type="Proteomes" id="UP000546701">
    <property type="component" value="Unassembled WGS sequence"/>
</dbReference>
<dbReference type="EMBL" id="JACIJR010000006">
    <property type="protein sequence ID" value="MBB5730125.1"/>
    <property type="molecule type" value="Genomic_DNA"/>
</dbReference>
<keyword evidence="3" id="KW-1185">Reference proteome</keyword>
<evidence type="ECO:0000313" key="3">
    <source>
        <dbReference type="Proteomes" id="UP000546701"/>
    </source>
</evidence>
<reference evidence="2 3" key="1">
    <citation type="submission" date="2020-08" db="EMBL/GenBank/DDBJ databases">
        <title>Genomic Encyclopedia of Type Strains, Phase IV (KMG-IV): sequencing the most valuable type-strain genomes for metagenomic binning, comparative biology and taxonomic classification.</title>
        <authorList>
            <person name="Goeker M."/>
        </authorList>
    </citation>
    <scope>NUCLEOTIDE SEQUENCE [LARGE SCALE GENOMIC DNA]</scope>
    <source>
        <strain evidence="2 3">DSM 103336</strain>
    </source>
</reference>
<name>A0A7W9BU23_9SPHN</name>
<keyword evidence="1" id="KW-0472">Membrane</keyword>
<evidence type="ECO:0000313" key="2">
    <source>
        <dbReference type="EMBL" id="MBB5730125.1"/>
    </source>
</evidence>